<dbReference type="AlphaFoldDB" id="A0A943DD05"/>
<name>A0A943DD05_9FIRM</name>
<keyword evidence="1" id="KW-0812">Transmembrane</keyword>
<dbReference type="EMBL" id="JAGZGG010000003">
    <property type="protein sequence ID" value="MBS5331351.1"/>
    <property type="molecule type" value="Genomic_DNA"/>
</dbReference>
<evidence type="ECO:0000313" key="2">
    <source>
        <dbReference type="EMBL" id="MBS5331351.1"/>
    </source>
</evidence>
<dbReference type="Proteomes" id="UP000759273">
    <property type="component" value="Unassembled WGS sequence"/>
</dbReference>
<sequence>MIRLLKKAMQFVCLALMLVVLMAVVSVADGDMPLLNGVILFISCLLGVNTCLGIWFKLDDKERGRRE</sequence>
<evidence type="ECO:0000313" key="3">
    <source>
        <dbReference type="Proteomes" id="UP000759273"/>
    </source>
</evidence>
<reference evidence="2" key="1">
    <citation type="submission" date="2021-02" db="EMBL/GenBank/DDBJ databases">
        <title>Infant gut strain persistence is associated with maternal origin, phylogeny, and functional potential including surface adhesion and iron acquisition.</title>
        <authorList>
            <person name="Lou Y.C."/>
        </authorList>
    </citation>
    <scope>NUCLEOTIDE SEQUENCE</scope>
    <source>
        <strain evidence="2">L3_101_000M1_dasL3_101_000M1_concoct_87</strain>
    </source>
</reference>
<evidence type="ECO:0000256" key="1">
    <source>
        <dbReference type="SAM" id="Phobius"/>
    </source>
</evidence>
<proteinExistence type="predicted"/>
<comment type="caution">
    <text evidence="2">The sequence shown here is derived from an EMBL/GenBank/DDBJ whole genome shotgun (WGS) entry which is preliminary data.</text>
</comment>
<accession>A0A943DD05</accession>
<organism evidence="2 3">
    <name type="scientific">Subdoligranulum variabile</name>
    <dbReference type="NCBI Taxonomy" id="214851"/>
    <lineage>
        <taxon>Bacteria</taxon>
        <taxon>Bacillati</taxon>
        <taxon>Bacillota</taxon>
        <taxon>Clostridia</taxon>
        <taxon>Eubacteriales</taxon>
        <taxon>Oscillospiraceae</taxon>
        <taxon>Subdoligranulum</taxon>
    </lineage>
</organism>
<protein>
    <submittedName>
        <fullName evidence="2">Uncharacterized protein</fullName>
    </submittedName>
</protein>
<gene>
    <name evidence="2" type="ORF">KHY36_02330</name>
</gene>
<keyword evidence="1" id="KW-1133">Transmembrane helix</keyword>
<feature type="transmembrane region" description="Helical" evidence="1">
    <location>
        <begin position="37"/>
        <end position="56"/>
    </location>
</feature>
<keyword evidence="1" id="KW-0472">Membrane</keyword>